<keyword evidence="3 6" id="KW-0812">Transmembrane</keyword>
<comment type="subcellular location">
    <subcellularLocation>
        <location evidence="1">Cell membrane</location>
        <topology evidence="1">Multi-pass membrane protein</topology>
    </subcellularLocation>
</comment>
<dbReference type="Pfam" id="PF12823">
    <property type="entry name" value="DUF3817"/>
    <property type="match status" value="1"/>
</dbReference>
<evidence type="ECO:0000256" key="4">
    <source>
        <dbReference type="ARBA" id="ARBA00022989"/>
    </source>
</evidence>
<evidence type="ECO:0000256" key="5">
    <source>
        <dbReference type="ARBA" id="ARBA00023136"/>
    </source>
</evidence>
<keyword evidence="5 6" id="KW-0472">Membrane</keyword>
<organism evidence="8">
    <name type="scientific">freshwater metagenome</name>
    <dbReference type="NCBI Taxonomy" id="449393"/>
    <lineage>
        <taxon>unclassified sequences</taxon>
        <taxon>metagenomes</taxon>
        <taxon>ecological metagenomes</taxon>
    </lineage>
</organism>
<evidence type="ECO:0000313" key="8">
    <source>
        <dbReference type="EMBL" id="CAB4609550.1"/>
    </source>
</evidence>
<gene>
    <name evidence="8" type="ORF">UFOPK1852_00595</name>
</gene>
<keyword evidence="2" id="KW-1003">Cell membrane</keyword>
<sequence>MKRLPTEKGPDISMAGSVKRYRFMAILAGIMSLLLWFVDLPVAYIFNNESWKANVVWIPFVHGWVYAVYVLTALQFSSKAKWPVFKMLGLILAGTLPVASLITERKVVSQYS</sequence>
<name>A0A6J6H9Q2_9ZZZZ</name>
<keyword evidence="4 6" id="KW-1133">Transmembrane helix</keyword>
<dbReference type="GO" id="GO:0005886">
    <property type="term" value="C:plasma membrane"/>
    <property type="evidence" value="ECO:0007669"/>
    <property type="project" value="UniProtKB-SubCell"/>
</dbReference>
<accession>A0A6J6H9Q2</accession>
<evidence type="ECO:0000256" key="1">
    <source>
        <dbReference type="ARBA" id="ARBA00004651"/>
    </source>
</evidence>
<reference evidence="8" key="1">
    <citation type="submission" date="2020-05" db="EMBL/GenBank/DDBJ databases">
        <authorList>
            <person name="Chiriac C."/>
            <person name="Salcher M."/>
            <person name="Ghai R."/>
            <person name="Kavagutti S V."/>
        </authorList>
    </citation>
    <scope>NUCLEOTIDE SEQUENCE</scope>
</reference>
<evidence type="ECO:0000256" key="6">
    <source>
        <dbReference type="SAM" id="Phobius"/>
    </source>
</evidence>
<feature type="transmembrane region" description="Helical" evidence="6">
    <location>
        <begin position="21"/>
        <end position="44"/>
    </location>
</feature>
<feature type="domain" description="DUF3817" evidence="7">
    <location>
        <begin position="19"/>
        <end position="107"/>
    </location>
</feature>
<feature type="transmembrane region" description="Helical" evidence="6">
    <location>
        <begin position="56"/>
        <end position="77"/>
    </location>
</feature>
<feature type="transmembrane region" description="Helical" evidence="6">
    <location>
        <begin position="84"/>
        <end position="102"/>
    </location>
</feature>
<dbReference type="NCBIfam" id="TIGR03954">
    <property type="entry name" value="integ_memb_HG"/>
    <property type="match status" value="1"/>
</dbReference>
<evidence type="ECO:0000256" key="3">
    <source>
        <dbReference type="ARBA" id="ARBA00022692"/>
    </source>
</evidence>
<evidence type="ECO:0000256" key="2">
    <source>
        <dbReference type="ARBA" id="ARBA00022475"/>
    </source>
</evidence>
<dbReference type="AlphaFoldDB" id="A0A6J6H9Q2"/>
<evidence type="ECO:0000259" key="7">
    <source>
        <dbReference type="Pfam" id="PF12823"/>
    </source>
</evidence>
<dbReference type="InterPro" id="IPR023845">
    <property type="entry name" value="DUF3817_TM"/>
</dbReference>
<dbReference type="PANTHER" id="PTHR40077">
    <property type="entry name" value="MEMBRANE PROTEIN-RELATED"/>
    <property type="match status" value="1"/>
</dbReference>
<dbReference type="EMBL" id="CAEZUS010000075">
    <property type="protein sequence ID" value="CAB4609550.1"/>
    <property type="molecule type" value="Genomic_DNA"/>
</dbReference>
<protein>
    <submittedName>
        <fullName evidence="8">Unannotated protein</fullName>
    </submittedName>
</protein>
<dbReference type="PANTHER" id="PTHR40077:SF2">
    <property type="entry name" value="MEMBRANE PROTEIN"/>
    <property type="match status" value="1"/>
</dbReference>
<proteinExistence type="predicted"/>